<keyword evidence="4" id="KW-1185">Reference proteome</keyword>
<dbReference type="Pfam" id="PF01364">
    <property type="entry name" value="Peptidase_C25"/>
    <property type="match status" value="1"/>
</dbReference>
<dbReference type="Gene3D" id="3.40.50.1460">
    <property type="match status" value="1"/>
</dbReference>
<evidence type="ECO:0000313" key="3">
    <source>
        <dbReference type="EMBL" id="MEK8181169.1"/>
    </source>
</evidence>
<feature type="domain" description="Gingipain" evidence="2">
    <location>
        <begin position="541"/>
        <end position="926"/>
    </location>
</feature>
<accession>A0ABU9E3F3</accession>
<sequence>MKKIITVLLLFVTFIGISQEQGNITLNWTEKKVFFQGDYSFNIPQFNTENYQFDSYTKTIKHLLTFNLTSDIAENGIQITNQVFEPIAESQLGDIDPKNIPSTFQYSFKTNVARDQFYGQLSVSPIIKEGNLFKKLTSFSYLVQQNQANRTTNTFNNVEAIQNSVLSSGNWYRFYIKKSGIYKISKSFLQSLGLDTNVDPRKIKIFGSGGKMLPLLNSVAYPMDLEENAIQFIGENDGVFDSQDYILFYADGLDNWNDDYKTNLNIYTEKAFYYVTTTGGTGKRITEMTQPSGTANTTISTFDDYQFYETEKVNYTRLGRLWFGEDFNFNTIQEFDFNFPNLVTTAPMQIAVHAGSSAFTPTSFKVEANTQLVGNINLGALNALSSAKILEGIVTNNINITSEDVTIKITYDNGSVPSSKGYLDFINIKAKRNLQGYGKQFRFQFDQANALSGIGEYQISNAAGISQIWDITDIYNVTKVENANAGSFSFKTDLGEIRKYIAIDNSDFYVPSKESKAKVDNQNLKGTIFNNAQGQFEDVDYLIITPKDLNTQAEKLANFHRNYSNLTVKVVNLDNIYHEFSSGKQDVAAIRNFVKYVYENASSTDNRIKYLNLFGDGSYDFKDRIPNNTNIVPTYQSLNSFTESESSFTADDFFGLMSPNEGRMDFGIFPLNGQMNIIPNYGGLDIAVGRMIVSSPQQADEMVNKVIEYHDIKSYGSWRNNYVAIGDDPNLDQSGDRQLQFYQNRLADRIALEKPFINPKKILLDAYVQETSAGGKRYPKAREELFAAFEKGALVFNYLGHGGEDGLSEERIWEKSDGQNLSNRYKYPLFITITCDFSRFDNPYRPTAGEYTFWNPKGGAISMITTVRSIGQTTAQYFNDVLAQYLFAYNSNEYPSIAEALRRAKNTGPNSATNIVFYLGDPALMLAIAKPKIVLTKVNDMPITGPIDDFKSLAYVKLSGQVLDENDNVLPTYNGELAVNIFDKNIIVNTLRNDNTDAMINASGATAPTMAFTALGQTIFRGNASVNNGQFEFGFVVPRDIRIPVDNGRISFYAKRNQVLLDKTGFNTDIKIGGINTNAVADNTGPTVRLYMNDETFVNGGITNESPFLLALLEDEHGINTASGIGHDIVGILDGDESKPYIMNDYYETELDDYTKGRVYFPFRNLAVGLHTLIFKAWDVYNNPITAEIQFVVVGDESIALDHVLNYPNPFVSYTEFWFSHNRPFEPLDVQVQVMTITGKIVWSKNQTVTTDGFLCREITWDGKDDFGDRIGKGVYVYKLTVKSTLSNKKAEKIEKLVIL</sequence>
<dbReference type="SUPFAM" id="SSF52129">
    <property type="entry name" value="Caspase-like"/>
    <property type="match status" value="1"/>
</dbReference>
<name>A0ABU9E3F3_9FLAO</name>
<gene>
    <name evidence="3" type="primary">porU</name>
    <name evidence="3" type="ORF">WMW71_12525</name>
</gene>
<dbReference type="NCBIfam" id="NF033707">
    <property type="entry name" value="T9SS_sortase"/>
    <property type="match status" value="1"/>
</dbReference>
<organism evidence="3 4">
    <name type="scientific">Flavobacterium buctense</name>
    <dbReference type="NCBI Taxonomy" id="1648146"/>
    <lineage>
        <taxon>Bacteria</taxon>
        <taxon>Pseudomonadati</taxon>
        <taxon>Bacteroidota</taxon>
        <taxon>Flavobacteriia</taxon>
        <taxon>Flavobacteriales</taxon>
        <taxon>Flavobacteriaceae</taxon>
        <taxon>Flavobacterium</taxon>
    </lineage>
</organism>
<proteinExistence type="predicted"/>
<keyword evidence="1" id="KW-0732">Signal</keyword>
<dbReference type="CDD" id="cd02258">
    <property type="entry name" value="Peptidase_C25_N"/>
    <property type="match status" value="1"/>
</dbReference>
<dbReference type="RefSeq" id="WP_187661287.1">
    <property type="nucleotide sequence ID" value="NZ_JACTAB010000014.1"/>
</dbReference>
<dbReference type="Gene3D" id="2.60.40.4070">
    <property type="match status" value="1"/>
</dbReference>
<evidence type="ECO:0000259" key="2">
    <source>
        <dbReference type="Pfam" id="PF01364"/>
    </source>
</evidence>
<dbReference type="EMBL" id="JBBPCB010000010">
    <property type="protein sequence ID" value="MEK8181169.1"/>
    <property type="molecule type" value="Genomic_DNA"/>
</dbReference>
<dbReference type="Gene3D" id="3.40.50.10390">
    <property type="entry name" value="Gingipain r, domain 1"/>
    <property type="match status" value="1"/>
</dbReference>
<evidence type="ECO:0000313" key="4">
    <source>
        <dbReference type="Proteomes" id="UP001491349"/>
    </source>
</evidence>
<dbReference type="Proteomes" id="UP001491349">
    <property type="component" value="Unassembled WGS sequence"/>
</dbReference>
<protein>
    <submittedName>
        <fullName evidence="3">Type IX secretion system sortase PorU</fullName>
    </submittedName>
</protein>
<evidence type="ECO:0000256" key="1">
    <source>
        <dbReference type="ARBA" id="ARBA00022729"/>
    </source>
</evidence>
<dbReference type="InterPro" id="IPR029031">
    <property type="entry name" value="Gingipain_N_sf"/>
</dbReference>
<comment type="caution">
    <text evidence="3">The sequence shown here is derived from an EMBL/GenBank/DDBJ whole genome shotgun (WGS) entry which is preliminary data.</text>
</comment>
<dbReference type="InterPro" id="IPR029030">
    <property type="entry name" value="Caspase-like_dom_sf"/>
</dbReference>
<dbReference type="InterPro" id="IPR001769">
    <property type="entry name" value="Gingipain"/>
</dbReference>
<reference evidence="3 4" key="1">
    <citation type="submission" date="2024-04" db="EMBL/GenBank/DDBJ databases">
        <title>draft genome sequnece of Flavobacterium buctense JCM 30750.</title>
        <authorList>
            <person name="Kim D.-U."/>
        </authorList>
    </citation>
    <scope>NUCLEOTIDE SEQUENCE [LARGE SCALE GENOMIC DNA]</scope>
    <source>
        <strain evidence="3 4">JCM 30750</strain>
    </source>
</reference>